<reference evidence="11 12" key="1">
    <citation type="journal article" date="2017" name="ISME J.">
        <title>Energy and carbon metabolisms in a deep terrestrial subsurface fluid microbial community.</title>
        <authorList>
            <person name="Momper L."/>
            <person name="Jungbluth S.P."/>
            <person name="Lee M.D."/>
            <person name="Amend J.P."/>
        </authorList>
    </citation>
    <scope>NUCLEOTIDE SEQUENCE [LARGE SCALE GENOMIC DNA]</scope>
    <source>
        <strain evidence="11">SURF_5</strain>
    </source>
</reference>
<dbReference type="Proteomes" id="UP000265882">
    <property type="component" value="Unassembled WGS sequence"/>
</dbReference>
<keyword evidence="4" id="KW-0949">S-adenosyl-L-methionine</keyword>
<protein>
    <submittedName>
        <fullName evidence="11">Glycyl-radical enzyme activating protein</fullName>
    </submittedName>
</protein>
<dbReference type="InterPro" id="IPR012839">
    <property type="entry name" value="Organic_radical_activase"/>
</dbReference>
<dbReference type="GO" id="GO:0051539">
    <property type="term" value="F:4 iron, 4 sulfur cluster binding"/>
    <property type="evidence" value="ECO:0007669"/>
    <property type="project" value="UniProtKB-KW"/>
</dbReference>
<dbReference type="SFLD" id="SFLDG01118">
    <property type="entry name" value="activating_enzymes__group_2"/>
    <property type="match status" value="1"/>
</dbReference>
<keyword evidence="7" id="KW-0408">Iron</keyword>
<keyword evidence="6" id="KW-0560">Oxidoreductase</keyword>
<evidence type="ECO:0000256" key="7">
    <source>
        <dbReference type="ARBA" id="ARBA00023004"/>
    </source>
</evidence>
<gene>
    <name evidence="11" type="ORF">C4520_04620</name>
</gene>
<dbReference type="PROSITE" id="PS51918">
    <property type="entry name" value="RADICAL_SAM"/>
    <property type="match status" value="1"/>
</dbReference>
<evidence type="ECO:0000256" key="2">
    <source>
        <dbReference type="ARBA" id="ARBA00009777"/>
    </source>
</evidence>
<feature type="domain" description="Radical SAM core" evidence="10">
    <location>
        <begin position="15"/>
        <end position="297"/>
    </location>
</feature>
<proteinExistence type="inferred from homology"/>
<dbReference type="SUPFAM" id="SSF54862">
    <property type="entry name" value="4Fe-4S ferredoxins"/>
    <property type="match status" value="1"/>
</dbReference>
<dbReference type="InterPro" id="IPR058240">
    <property type="entry name" value="rSAM_sf"/>
</dbReference>
<sequence>MKTGLIFNIQKFSLHDGKGIRTLVFFKGCPLSCRWCSNPEGQSYGPELAYKRAKCIGAAECGLCMRACKNEAIRADEEGKARIDRVLCDNCGECVEACPSKALELMGKRMSADEIIRVVEQDSAFYARSGGGLTFSGGEPVSHAAFAIELLEKARSRGLDTALETSGYCPWRDIEAVCRHVDQVFFDIKSMDGDKHWTWTRTSNELILENFQRFVRTFPHVHLIVRTPVVPGFNDTVEDIVKIRRFLKQIAPSAEHELLAYHRFGEPKYQQLGKAYELEGVEPPSAETMTLLRQSTA</sequence>
<organism evidence="11 12">
    <name type="scientific">Abyssobacteria bacterium (strain SURF_5)</name>
    <dbReference type="NCBI Taxonomy" id="2093360"/>
    <lineage>
        <taxon>Bacteria</taxon>
        <taxon>Pseudomonadati</taxon>
        <taxon>Candidatus Hydrogenedentota</taxon>
        <taxon>Candidatus Abyssobacteria</taxon>
    </lineage>
</organism>
<dbReference type="PANTHER" id="PTHR30352">
    <property type="entry name" value="PYRUVATE FORMATE-LYASE-ACTIVATING ENZYME"/>
    <property type="match status" value="1"/>
</dbReference>
<feature type="domain" description="4Fe-4S ferredoxin-type" evidence="9">
    <location>
        <begin position="79"/>
        <end position="108"/>
    </location>
</feature>
<keyword evidence="5" id="KW-0479">Metal-binding</keyword>
<evidence type="ECO:0000313" key="11">
    <source>
        <dbReference type="EMBL" id="RJP24177.1"/>
    </source>
</evidence>
<dbReference type="Gene3D" id="3.30.70.20">
    <property type="match status" value="1"/>
</dbReference>
<keyword evidence="3" id="KW-0004">4Fe-4S</keyword>
<name>A0A3A4NUR3_ABYX5</name>
<dbReference type="GO" id="GO:0046872">
    <property type="term" value="F:metal ion binding"/>
    <property type="evidence" value="ECO:0007669"/>
    <property type="project" value="UniProtKB-KW"/>
</dbReference>
<dbReference type="SFLD" id="SFLDG01066">
    <property type="entry name" value="organic_radical-activating_enz"/>
    <property type="match status" value="1"/>
</dbReference>
<dbReference type="InterPro" id="IPR001989">
    <property type="entry name" value="Radical_activat_CS"/>
</dbReference>
<evidence type="ECO:0000256" key="6">
    <source>
        <dbReference type="ARBA" id="ARBA00023002"/>
    </source>
</evidence>
<dbReference type="InterPro" id="IPR017900">
    <property type="entry name" value="4Fe4S_Fe_S_CS"/>
</dbReference>
<feature type="domain" description="4Fe-4S ferredoxin-type" evidence="9">
    <location>
        <begin position="46"/>
        <end position="78"/>
    </location>
</feature>
<dbReference type="InterPro" id="IPR040074">
    <property type="entry name" value="BssD/PflA/YjjW"/>
</dbReference>
<dbReference type="Gene3D" id="3.20.20.70">
    <property type="entry name" value="Aldolase class I"/>
    <property type="match status" value="1"/>
</dbReference>
<evidence type="ECO:0000256" key="8">
    <source>
        <dbReference type="ARBA" id="ARBA00023014"/>
    </source>
</evidence>
<dbReference type="GO" id="GO:0016491">
    <property type="term" value="F:oxidoreductase activity"/>
    <property type="evidence" value="ECO:0007669"/>
    <property type="project" value="UniProtKB-KW"/>
</dbReference>
<evidence type="ECO:0000256" key="4">
    <source>
        <dbReference type="ARBA" id="ARBA00022691"/>
    </source>
</evidence>
<dbReference type="Pfam" id="PF00037">
    <property type="entry name" value="Fer4"/>
    <property type="match status" value="1"/>
</dbReference>
<evidence type="ECO:0000259" key="10">
    <source>
        <dbReference type="PROSITE" id="PS51918"/>
    </source>
</evidence>
<evidence type="ECO:0000313" key="12">
    <source>
        <dbReference type="Proteomes" id="UP000265882"/>
    </source>
</evidence>
<evidence type="ECO:0000256" key="1">
    <source>
        <dbReference type="ARBA" id="ARBA00001966"/>
    </source>
</evidence>
<comment type="similarity">
    <text evidence="2">Belongs to the organic radical-activating enzymes family.</text>
</comment>
<dbReference type="PROSITE" id="PS01087">
    <property type="entry name" value="RADICAL_ACTIVATING"/>
    <property type="match status" value="1"/>
</dbReference>
<dbReference type="EMBL" id="QZKU01000039">
    <property type="protein sequence ID" value="RJP24177.1"/>
    <property type="molecule type" value="Genomic_DNA"/>
</dbReference>
<dbReference type="PROSITE" id="PS00198">
    <property type="entry name" value="4FE4S_FER_1"/>
    <property type="match status" value="1"/>
</dbReference>
<dbReference type="AlphaFoldDB" id="A0A3A4NUR3"/>
<dbReference type="InterPro" id="IPR013785">
    <property type="entry name" value="Aldolase_TIM"/>
</dbReference>
<dbReference type="NCBIfam" id="TIGR02494">
    <property type="entry name" value="PFLE_PFLC"/>
    <property type="match status" value="1"/>
</dbReference>
<accession>A0A3A4NUR3</accession>
<dbReference type="PROSITE" id="PS51379">
    <property type="entry name" value="4FE4S_FER_2"/>
    <property type="match status" value="2"/>
</dbReference>
<keyword evidence="8" id="KW-0411">Iron-sulfur</keyword>
<comment type="caution">
    <text evidence="11">The sequence shown here is derived from an EMBL/GenBank/DDBJ whole genome shotgun (WGS) entry which is preliminary data.</text>
</comment>
<dbReference type="InterPro" id="IPR017896">
    <property type="entry name" value="4Fe4S_Fe-S-bd"/>
</dbReference>
<dbReference type="InterPro" id="IPR034457">
    <property type="entry name" value="Organic_radical-activating"/>
</dbReference>
<dbReference type="Pfam" id="PF04055">
    <property type="entry name" value="Radical_SAM"/>
    <property type="match status" value="1"/>
</dbReference>
<dbReference type="PIRSF" id="PIRSF000371">
    <property type="entry name" value="PFL_act_enz"/>
    <property type="match status" value="1"/>
</dbReference>
<dbReference type="SFLD" id="SFLDS00029">
    <property type="entry name" value="Radical_SAM"/>
    <property type="match status" value="1"/>
</dbReference>
<evidence type="ECO:0000256" key="5">
    <source>
        <dbReference type="ARBA" id="ARBA00022723"/>
    </source>
</evidence>
<dbReference type="PANTHER" id="PTHR30352:SF4">
    <property type="entry name" value="PYRUVATE FORMATE-LYASE 2-ACTIVATING ENZYME"/>
    <property type="match status" value="1"/>
</dbReference>
<comment type="cofactor">
    <cofactor evidence="1">
        <name>[4Fe-4S] cluster</name>
        <dbReference type="ChEBI" id="CHEBI:49883"/>
    </cofactor>
</comment>
<evidence type="ECO:0000259" key="9">
    <source>
        <dbReference type="PROSITE" id="PS51379"/>
    </source>
</evidence>
<dbReference type="InterPro" id="IPR007197">
    <property type="entry name" value="rSAM"/>
</dbReference>
<evidence type="ECO:0000256" key="3">
    <source>
        <dbReference type="ARBA" id="ARBA00022485"/>
    </source>
</evidence>
<dbReference type="SUPFAM" id="SSF102114">
    <property type="entry name" value="Radical SAM enzymes"/>
    <property type="match status" value="1"/>
</dbReference>